<reference evidence="2" key="1">
    <citation type="journal article" date="2013" name="Genetics">
        <title>The draft genome and transcriptome of Panagrellus redivivus are shaped by the harsh demands of a free-living lifestyle.</title>
        <authorList>
            <person name="Srinivasan J."/>
            <person name="Dillman A.R."/>
            <person name="Macchietto M.G."/>
            <person name="Heikkinen L."/>
            <person name="Lakso M."/>
            <person name="Fracchia K.M."/>
            <person name="Antoshechkin I."/>
            <person name="Mortazavi A."/>
            <person name="Wong G."/>
            <person name="Sternberg P.W."/>
        </authorList>
    </citation>
    <scope>NUCLEOTIDE SEQUENCE [LARGE SCALE GENOMIC DNA]</scope>
    <source>
        <strain evidence="2">MT8872</strain>
    </source>
</reference>
<protein>
    <submittedName>
        <fullName evidence="3">ZM domain-containing protein</fullName>
    </submittedName>
</protein>
<dbReference type="Proteomes" id="UP000492821">
    <property type="component" value="Unassembled WGS sequence"/>
</dbReference>
<reference evidence="3" key="2">
    <citation type="submission" date="2020-10" db="UniProtKB">
        <authorList>
            <consortium name="WormBaseParasite"/>
        </authorList>
    </citation>
    <scope>IDENTIFICATION</scope>
</reference>
<accession>A0A7E4VYL8</accession>
<dbReference type="WBParaSite" id="Pan_g3991.t1">
    <property type="protein sequence ID" value="Pan_g3991.t1"/>
    <property type="gene ID" value="Pan_g3991"/>
</dbReference>
<name>A0A7E4VYL8_PANRE</name>
<dbReference type="AlphaFoldDB" id="A0A7E4VYL8"/>
<evidence type="ECO:0000313" key="3">
    <source>
        <dbReference type="WBParaSite" id="Pan_g3991.t1"/>
    </source>
</evidence>
<feature type="compositionally biased region" description="Polar residues" evidence="1">
    <location>
        <begin position="133"/>
        <end position="157"/>
    </location>
</feature>
<organism evidence="2 3">
    <name type="scientific">Panagrellus redivivus</name>
    <name type="common">Microworm</name>
    <dbReference type="NCBI Taxonomy" id="6233"/>
    <lineage>
        <taxon>Eukaryota</taxon>
        <taxon>Metazoa</taxon>
        <taxon>Ecdysozoa</taxon>
        <taxon>Nematoda</taxon>
        <taxon>Chromadorea</taxon>
        <taxon>Rhabditida</taxon>
        <taxon>Tylenchina</taxon>
        <taxon>Panagrolaimomorpha</taxon>
        <taxon>Panagrolaimoidea</taxon>
        <taxon>Panagrolaimidae</taxon>
        <taxon>Panagrellus</taxon>
    </lineage>
</organism>
<feature type="region of interest" description="Disordered" evidence="1">
    <location>
        <begin position="27"/>
        <end position="112"/>
    </location>
</feature>
<evidence type="ECO:0000256" key="1">
    <source>
        <dbReference type="SAM" id="MobiDB-lite"/>
    </source>
</evidence>
<feature type="region of interest" description="Disordered" evidence="1">
    <location>
        <begin position="130"/>
        <end position="161"/>
    </location>
</feature>
<keyword evidence="2" id="KW-1185">Reference proteome</keyword>
<feature type="compositionally biased region" description="Basic and acidic residues" evidence="1">
    <location>
        <begin position="51"/>
        <end position="65"/>
    </location>
</feature>
<proteinExistence type="predicted"/>
<sequence length="218" mass="25364">MLIVVTKAMRPVKFDRWTRPSVHSTYPKQWLQTPGLPRDYSEGPPPQKQRRYADYPVHDNQRHCEFNGNSNQGARIHNSPSTTHPHHSSHYHSRHEVTAKSPDSMNRHDYRRPMYPAKGHFYEVDPHFELSRSRSNPNTLPSSNQSNVKGTTTAQQKKQSKEEYQAAIFRAFSLNRAPTVKPPAFTENEDVEMVDLTYVPRDRDQAAEVLDRVFRESR</sequence>
<evidence type="ECO:0000313" key="2">
    <source>
        <dbReference type="Proteomes" id="UP000492821"/>
    </source>
</evidence>
<feature type="compositionally biased region" description="Basic residues" evidence="1">
    <location>
        <begin position="84"/>
        <end position="93"/>
    </location>
</feature>